<keyword evidence="5" id="KW-1185">Reference proteome</keyword>
<evidence type="ECO:0000256" key="2">
    <source>
        <dbReference type="PIRSR" id="PIRSR006487-1"/>
    </source>
</evidence>
<dbReference type="EMBL" id="JAPTGG010000001">
    <property type="protein sequence ID" value="MCZ0863744.1"/>
    <property type="molecule type" value="Genomic_DNA"/>
</dbReference>
<proteinExistence type="predicted"/>
<organism evidence="4 5">
    <name type="scientific">Dasania phycosphaerae</name>
    <dbReference type="NCBI Taxonomy" id="2950436"/>
    <lineage>
        <taxon>Bacteria</taxon>
        <taxon>Pseudomonadati</taxon>
        <taxon>Pseudomonadota</taxon>
        <taxon>Gammaproteobacteria</taxon>
        <taxon>Cellvibrionales</taxon>
        <taxon>Spongiibacteraceae</taxon>
        <taxon>Dasania</taxon>
    </lineage>
</organism>
<evidence type="ECO:0000313" key="5">
    <source>
        <dbReference type="Proteomes" id="UP001069090"/>
    </source>
</evidence>
<evidence type="ECO:0000259" key="3">
    <source>
        <dbReference type="Pfam" id="PF01571"/>
    </source>
</evidence>
<dbReference type="Gene3D" id="3.30.1360.120">
    <property type="entry name" value="Probable tRNA modification gtpase trme, domain 1"/>
    <property type="match status" value="1"/>
</dbReference>
<accession>A0A9J6RHJ8</accession>
<feature type="binding site" evidence="2">
    <location>
        <position position="212"/>
    </location>
    <ligand>
        <name>substrate</name>
    </ligand>
</feature>
<dbReference type="InterPro" id="IPR027266">
    <property type="entry name" value="TrmE/GcvT-like"/>
</dbReference>
<gene>
    <name evidence="4" type="ORF">O0V09_00945</name>
</gene>
<protein>
    <submittedName>
        <fullName evidence="4">Aminomethyltransferase family protein</fullName>
    </submittedName>
</protein>
<dbReference type="PANTHER" id="PTHR43757:SF2">
    <property type="entry name" value="AMINOMETHYLTRANSFERASE, MITOCHONDRIAL"/>
    <property type="match status" value="1"/>
</dbReference>
<name>A0A9J6RHJ8_9GAMM</name>
<dbReference type="SUPFAM" id="SSF103025">
    <property type="entry name" value="Folate-binding domain"/>
    <property type="match status" value="1"/>
</dbReference>
<keyword evidence="1" id="KW-0808">Transferase</keyword>
<dbReference type="InterPro" id="IPR029043">
    <property type="entry name" value="GcvT/YgfZ_C"/>
</dbReference>
<dbReference type="AlphaFoldDB" id="A0A9J6RHJ8"/>
<comment type="caution">
    <text evidence="4">The sequence shown here is derived from an EMBL/GenBank/DDBJ whole genome shotgun (WGS) entry which is preliminary data.</text>
</comment>
<evidence type="ECO:0000256" key="1">
    <source>
        <dbReference type="ARBA" id="ARBA00022576"/>
    </source>
</evidence>
<dbReference type="GO" id="GO:0008483">
    <property type="term" value="F:transaminase activity"/>
    <property type="evidence" value="ECO:0007669"/>
    <property type="project" value="UniProtKB-KW"/>
</dbReference>
<feature type="domain" description="GCVT N-terminal" evidence="3">
    <location>
        <begin position="39"/>
        <end position="287"/>
    </location>
</feature>
<keyword evidence="1" id="KW-0032">Aminotransferase</keyword>
<dbReference type="Pfam" id="PF01571">
    <property type="entry name" value="GCV_T"/>
    <property type="match status" value="1"/>
</dbReference>
<dbReference type="Proteomes" id="UP001069090">
    <property type="component" value="Unassembled WGS sequence"/>
</dbReference>
<evidence type="ECO:0000313" key="4">
    <source>
        <dbReference type="EMBL" id="MCZ0863744.1"/>
    </source>
</evidence>
<dbReference type="PANTHER" id="PTHR43757">
    <property type="entry name" value="AMINOMETHYLTRANSFERASE"/>
    <property type="match status" value="1"/>
</dbReference>
<sequence>MSVTAKKSLFYDFVSRYEQADFDTYMANAVEDEDYFSWHGYCLPNVYGDEEQEYNAVRNGCALFDATPVKKYRIRGANAGAFMDYVFTRKMSALPVPRATYAIWCNEDGMLNDDALLYKLAEDDYLLMVAEVDHDVHFANCKEKVGGDIQITEETPSLAGFAVQGPKSCAVLKSFGFEGIENMKPFEVINYDLKGGNVMVSRVGFTADLGYEIWFKPDLAKTIEQAFIEAEKAVDIKIAGYGLTAIQLCRMEGGLVVPGWDTLQTFEDPEFERSPLELAMGWNVGWDREDDFVGKAALLKEKAQGSRFKMKGFIIKDECELEDGAELFATINGEDLQIGTLPSVSWSFSAKHWLGLSSLRSAYAEVAEGFVRINGEKVAVSICSLPFVNFERRTQVPAPL</sequence>
<reference evidence="4 5" key="1">
    <citation type="submission" date="2022-12" db="EMBL/GenBank/DDBJ databases">
        <title>Dasania phycosphaerae sp. nov., isolated from particulate material of the south coast of Korea.</title>
        <authorList>
            <person name="Jiang Y."/>
        </authorList>
    </citation>
    <scope>NUCLEOTIDE SEQUENCE [LARGE SCALE GENOMIC DNA]</scope>
    <source>
        <strain evidence="4 5">GY-19</strain>
    </source>
</reference>
<dbReference type="RefSeq" id="WP_258329887.1">
    <property type="nucleotide sequence ID" value="NZ_JAPTGG010000001.1"/>
</dbReference>
<dbReference type="SUPFAM" id="SSF101790">
    <property type="entry name" value="Aminomethyltransferase beta-barrel domain"/>
    <property type="match status" value="1"/>
</dbReference>
<dbReference type="InterPro" id="IPR028896">
    <property type="entry name" value="GcvT/YgfZ/DmdA"/>
</dbReference>
<dbReference type="InterPro" id="IPR006222">
    <property type="entry name" value="GCVT_N"/>
</dbReference>
<dbReference type="PIRSF" id="PIRSF006487">
    <property type="entry name" value="GcvT"/>
    <property type="match status" value="1"/>
</dbReference>